<dbReference type="GO" id="GO:0009897">
    <property type="term" value="C:external side of plasma membrane"/>
    <property type="evidence" value="ECO:0007669"/>
    <property type="project" value="TreeGrafter"/>
</dbReference>
<dbReference type="Proteomes" id="UP000694421">
    <property type="component" value="Unplaced"/>
</dbReference>
<dbReference type="OMA" id="GEWPQPG"/>
<evidence type="ECO:0000259" key="11">
    <source>
        <dbReference type="Pfam" id="PF00129"/>
    </source>
</evidence>
<dbReference type="GeneTree" id="ENSGT01150000286995"/>
<proteinExistence type="predicted"/>
<evidence type="ECO:0000256" key="8">
    <source>
        <dbReference type="ARBA" id="ARBA00023157"/>
    </source>
</evidence>
<keyword evidence="13" id="KW-1185">Reference proteome</keyword>
<keyword evidence="3" id="KW-0812">Transmembrane</keyword>
<keyword evidence="9" id="KW-0325">Glycoprotein</keyword>
<sequence length="126" mass="14092">MAAGTLVLTQPTLVATLTLMGFCEGSSSHSMKYFYTGVSEPGQGLPQFNAVGYVDGQLFSQYDSNTHEALPQVSWIKEVEKEYPNFWEQETQNFQGTEPVFKENINIAKNRYNQTGEVEASNNILL</sequence>
<reference evidence="12" key="2">
    <citation type="submission" date="2025-09" db="UniProtKB">
        <authorList>
            <consortium name="Ensembl"/>
        </authorList>
    </citation>
    <scope>IDENTIFICATION</scope>
</reference>
<dbReference type="Gene3D" id="3.30.500.10">
    <property type="entry name" value="MHC class I-like antigen recognition-like"/>
    <property type="match status" value="1"/>
</dbReference>
<keyword evidence="2" id="KW-0490">MHC I</keyword>
<dbReference type="GO" id="GO:0002474">
    <property type="term" value="P:antigen processing and presentation of peptide antigen via MHC class I"/>
    <property type="evidence" value="ECO:0007669"/>
    <property type="project" value="UniProtKB-KW"/>
</dbReference>
<keyword evidence="7" id="KW-0472">Membrane</keyword>
<dbReference type="InterPro" id="IPR011161">
    <property type="entry name" value="MHC_I-like_Ag-recog"/>
</dbReference>
<feature type="signal peptide" evidence="10">
    <location>
        <begin position="1"/>
        <end position="25"/>
    </location>
</feature>
<feature type="domain" description="MHC class I-like antigen recognition-like" evidence="11">
    <location>
        <begin position="28"/>
        <end position="115"/>
    </location>
</feature>
<dbReference type="PANTHER" id="PTHR16675:SF242">
    <property type="entry name" value="MAJOR HISTOCOMPATIBILITY COMPLEX CLASS I-RELATED GENE PROTEIN"/>
    <property type="match status" value="1"/>
</dbReference>
<keyword evidence="5" id="KW-0391">Immunity</keyword>
<dbReference type="InterPro" id="IPR050208">
    <property type="entry name" value="MHC_class-I_related"/>
</dbReference>
<dbReference type="GO" id="GO:0042612">
    <property type="term" value="C:MHC class I protein complex"/>
    <property type="evidence" value="ECO:0007669"/>
    <property type="project" value="UniProtKB-KW"/>
</dbReference>
<protein>
    <recommendedName>
        <fullName evidence="11">MHC class I-like antigen recognition-like domain-containing protein</fullName>
    </recommendedName>
</protein>
<dbReference type="InterPro" id="IPR011162">
    <property type="entry name" value="MHC_I/II-like_Ag-recog"/>
</dbReference>
<reference evidence="12" key="1">
    <citation type="submission" date="2025-08" db="UniProtKB">
        <authorList>
            <consortium name="Ensembl"/>
        </authorList>
    </citation>
    <scope>IDENTIFICATION</scope>
</reference>
<dbReference type="InterPro" id="IPR037055">
    <property type="entry name" value="MHC_I-like_Ag-recog_sf"/>
</dbReference>
<evidence type="ECO:0000256" key="10">
    <source>
        <dbReference type="SAM" id="SignalP"/>
    </source>
</evidence>
<evidence type="ECO:0000313" key="12">
    <source>
        <dbReference type="Ensembl" id="ENSSMRP00000004955.1"/>
    </source>
</evidence>
<dbReference type="PANTHER" id="PTHR16675">
    <property type="entry name" value="MHC CLASS I-RELATED"/>
    <property type="match status" value="1"/>
</dbReference>
<keyword evidence="4 10" id="KW-0732">Signal</keyword>
<comment type="subcellular location">
    <subcellularLocation>
        <location evidence="1">Membrane</location>
        <topology evidence="1">Single-pass type I membrane protein</topology>
    </subcellularLocation>
</comment>
<dbReference type="GO" id="GO:0006955">
    <property type="term" value="P:immune response"/>
    <property type="evidence" value="ECO:0007669"/>
    <property type="project" value="TreeGrafter"/>
</dbReference>
<keyword evidence="6" id="KW-1133">Transmembrane helix</keyword>
<evidence type="ECO:0000256" key="4">
    <source>
        <dbReference type="ARBA" id="ARBA00022729"/>
    </source>
</evidence>
<keyword evidence="8" id="KW-1015">Disulfide bond</keyword>
<evidence type="ECO:0000256" key="5">
    <source>
        <dbReference type="ARBA" id="ARBA00022859"/>
    </source>
</evidence>
<evidence type="ECO:0000256" key="6">
    <source>
        <dbReference type="ARBA" id="ARBA00022989"/>
    </source>
</evidence>
<evidence type="ECO:0000256" key="9">
    <source>
        <dbReference type="ARBA" id="ARBA00023180"/>
    </source>
</evidence>
<evidence type="ECO:0000256" key="7">
    <source>
        <dbReference type="ARBA" id="ARBA00023136"/>
    </source>
</evidence>
<evidence type="ECO:0000256" key="3">
    <source>
        <dbReference type="ARBA" id="ARBA00022692"/>
    </source>
</evidence>
<evidence type="ECO:0000313" key="13">
    <source>
        <dbReference type="Proteomes" id="UP000694421"/>
    </source>
</evidence>
<dbReference type="Pfam" id="PF00129">
    <property type="entry name" value="MHC_I"/>
    <property type="match status" value="1"/>
</dbReference>
<evidence type="ECO:0000256" key="1">
    <source>
        <dbReference type="ARBA" id="ARBA00004479"/>
    </source>
</evidence>
<evidence type="ECO:0000256" key="2">
    <source>
        <dbReference type="ARBA" id="ARBA00022451"/>
    </source>
</evidence>
<dbReference type="AlphaFoldDB" id="A0A8D0B905"/>
<feature type="chain" id="PRO_5034866078" description="MHC class I-like antigen recognition-like domain-containing protein" evidence="10">
    <location>
        <begin position="26"/>
        <end position="126"/>
    </location>
</feature>
<accession>A0A8D0B905</accession>
<name>A0A8D0B905_SALMN</name>
<dbReference type="Ensembl" id="ENSSMRT00000005840.1">
    <property type="protein sequence ID" value="ENSSMRP00000004955.1"/>
    <property type="gene ID" value="ENSSMRG00000004072.1"/>
</dbReference>
<dbReference type="SUPFAM" id="SSF54452">
    <property type="entry name" value="MHC antigen-recognition domain"/>
    <property type="match status" value="1"/>
</dbReference>
<organism evidence="12 13">
    <name type="scientific">Salvator merianae</name>
    <name type="common">Argentine black and white tegu</name>
    <name type="synonym">Tupinambis merianae</name>
    <dbReference type="NCBI Taxonomy" id="96440"/>
    <lineage>
        <taxon>Eukaryota</taxon>
        <taxon>Metazoa</taxon>
        <taxon>Chordata</taxon>
        <taxon>Craniata</taxon>
        <taxon>Vertebrata</taxon>
        <taxon>Euteleostomi</taxon>
        <taxon>Lepidosauria</taxon>
        <taxon>Squamata</taxon>
        <taxon>Bifurcata</taxon>
        <taxon>Unidentata</taxon>
        <taxon>Episquamata</taxon>
        <taxon>Laterata</taxon>
        <taxon>Teiioidea</taxon>
        <taxon>Teiidae</taxon>
        <taxon>Salvator</taxon>
    </lineage>
</organism>
<dbReference type="GO" id="GO:0005615">
    <property type="term" value="C:extracellular space"/>
    <property type="evidence" value="ECO:0007669"/>
    <property type="project" value="TreeGrafter"/>
</dbReference>